<protein>
    <submittedName>
        <fullName evidence="1">Uncharacterized protein</fullName>
    </submittedName>
</protein>
<proteinExistence type="predicted"/>
<dbReference type="Proteomes" id="UP000039021">
    <property type="component" value="Unassembled WGS sequence"/>
</dbReference>
<sequence>MCRKSPSGGVVGAAIVIEHDDHGPGSGTEVVQALPCHAPGEGAITDHRDDTSVALPLQGQCFGDAVHPGEADRGMGVLDPVMWRFMAVGIPR</sequence>
<dbReference type="AlphaFoldDB" id="A0A916LBS3"/>
<gene>
    <name evidence="1" type="ORF">ERS007739_02467</name>
</gene>
<reference evidence="2" key="1">
    <citation type="submission" date="2015-03" db="EMBL/GenBank/DDBJ databases">
        <authorList>
            <consortium name="Pathogen Informatics"/>
        </authorList>
    </citation>
    <scope>NUCLEOTIDE SEQUENCE [LARGE SCALE GENOMIC DNA]</scope>
    <source>
        <strain evidence="2">N09902308</strain>
    </source>
</reference>
<organism evidence="1 2">
    <name type="scientific">Mycobacterium tuberculosis</name>
    <dbReference type="NCBI Taxonomy" id="1773"/>
    <lineage>
        <taxon>Bacteria</taxon>
        <taxon>Bacillati</taxon>
        <taxon>Actinomycetota</taxon>
        <taxon>Actinomycetes</taxon>
        <taxon>Mycobacteriales</taxon>
        <taxon>Mycobacteriaceae</taxon>
        <taxon>Mycobacterium</taxon>
        <taxon>Mycobacterium tuberculosis complex</taxon>
    </lineage>
</organism>
<name>A0A916LBS3_MYCTX</name>
<comment type="caution">
    <text evidence="1">The sequence shown here is derived from an EMBL/GenBank/DDBJ whole genome shotgun (WGS) entry which is preliminary data.</text>
</comment>
<evidence type="ECO:0000313" key="2">
    <source>
        <dbReference type="Proteomes" id="UP000039021"/>
    </source>
</evidence>
<accession>A0A916LBS3</accession>
<dbReference type="EMBL" id="CSBK01001134">
    <property type="protein sequence ID" value="COY34762.1"/>
    <property type="molecule type" value="Genomic_DNA"/>
</dbReference>
<evidence type="ECO:0000313" key="1">
    <source>
        <dbReference type="EMBL" id="COY34762.1"/>
    </source>
</evidence>